<gene>
    <name evidence="4" type="ORF">GV829_13785</name>
</gene>
<organism evidence="4 5">
    <name type="scientific">Sphingomonas lacunae</name>
    <dbReference type="NCBI Taxonomy" id="2698828"/>
    <lineage>
        <taxon>Bacteria</taxon>
        <taxon>Pseudomonadati</taxon>
        <taxon>Pseudomonadota</taxon>
        <taxon>Alphaproteobacteria</taxon>
        <taxon>Sphingomonadales</taxon>
        <taxon>Sphingomonadaceae</taxon>
        <taxon>Sphingomonas</taxon>
    </lineage>
</organism>
<keyword evidence="2" id="KW-0809">Transit peptide</keyword>
<proteinExistence type="inferred from homology"/>
<name>A0A6M4AWE3_9SPHN</name>
<reference evidence="4 5" key="1">
    <citation type="submission" date="2020-01" db="EMBL/GenBank/DDBJ databases">
        <title>Sphingomonas sp. strain CSW-10.</title>
        <authorList>
            <person name="Chen W.-M."/>
        </authorList>
    </citation>
    <scope>NUCLEOTIDE SEQUENCE [LARGE SCALE GENOMIC DNA]</scope>
    <source>
        <strain evidence="4 5">CSW-10</strain>
    </source>
</reference>
<dbReference type="SUPFAM" id="SSF160909">
    <property type="entry name" value="ATP12-like"/>
    <property type="match status" value="1"/>
</dbReference>
<dbReference type="AlphaFoldDB" id="A0A6M4AWE3"/>
<dbReference type="EMBL" id="CP053015">
    <property type="protein sequence ID" value="QJQ33375.1"/>
    <property type="molecule type" value="Genomic_DNA"/>
</dbReference>
<dbReference type="GO" id="GO:0043461">
    <property type="term" value="P:proton-transporting ATP synthase complex assembly"/>
    <property type="evidence" value="ECO:0007669"/>
    <property type="project" value="InterPro"/>
</dbReference>
<keyword evidence="5" id="KW-1185">Reference proteome</keyword>
<dbReference type="PANTHER" id="PTHR21013">
    <property type="entry name" value="ATP SYNTHASE MITOCHONDRIAL F1 COMPLEX ASSEMBLY FACTOR 2/ATP12 PROTEIN, MITOCHONDRIAL PRECURSOR"/>
    <property type="match status" value="1"/>
</dbReference>
<evidence type="ECO:0000313" key="5">
    <source>
        <dbReference type="Proteomes" id="UP000503018"/>
    </source>
</evidence>
<dbReference type="Gene3D" id="1.10.3580.10">
    <property type="entry name" value="ATP12 ATPase"/>
    <property type="match status" value="1"/>
</dbReference>
<dbReference type="RefSeq" id="WP_169947569.1">
    <property type="nucleotide sequence ID" value="NZ_CP053015.1"/>
</dbReference>
<dbReference type="Pfam" id="PF07542">
    <property type="entry name" value="ATP12"/>
    <property type="match status" value="1"/>
</dbReference>
<evidence type="ECO:0000256" key="2">
    <source>
        <dbReference type="ARBA" id="ARBA00022946"/>
    </source>
</evidence>
<sequence length="229" mass="24661">MKRFYKAVTHAPAEQGFAILLDGRSIRTPKKEALIVPTAPLAAAIAAEWDAQDEDILPATMPLTGMANAAIDLIAPDIAAFAAPLAAYGETDLLCYRAPEADLAATEAEVWNPILAWAETRHGVEFTLVNGIMHQPQPPATLAALSSALAAYDPFRLAALSPLITIGGSLVVALALVERAFDSEQLWQAVTLDEVWQENRWGADEEALKARANKHVEWQAATRFLALLA</sequence>
<keyword evidence="3" id="KW-0143">Chaperone</keyword>
<protein>
    <submittedName>
        <fullName evidence="4">ATPase</fullName>
    </submittedName>
</protein>
<evidence type="ECO:0000256" key="1">
    <source>
        <dbReference type="ARBA" id="ARBA00008231"/>
    </source>
</evidence>
<dbReference type="KEGG" id="slan:GV829_13785"/>
<dbReference type="InterPro" id="IPR023335">
    <property type="entry name" value="ATP12_ortho_dom_sf"/>
</dbReference>
<dbReference type="PANTHER" id="PTHR21013:SF10">
    <property type="entry name" value="ATP SYNTHASE MITOCHONDRIAL F1 COMPLEX ASSEMBLY FACTOR 2"/>
    <property type="match status" value="1"/>
</dbReference>
<dbReference type="InterPro" id="IPR042272">
    <property type="entry name" value="ATP12_ATP_synth-F1-assembly_N"/>
</dbReference>
<dbReference type="InterPro" id="IPR011419">
    <property type="entry name" value="ATP12_ATP_synth-F1-assembly"/>
</dbReference>
<dbReference type="Proteomes" id="UP000503018">
    <property type="component" value="Chromosome"/>
</dbReference>
<dbReference type="Gene3D" id="3.30.2180.10">
    <property type="entry name" value="ATP12-like"/>
    <property type="match status" value="1"/>
</dbReference>
<evidence type="ECO:0000313" key="4">
    <source>
        <dbReference type="EMBL" id="QJQ33375.1"/>
    </source>
</evidence>
<evidence type="ECO:0000256" key="3">
    <source>
        <dbReference type="ARBA" id="ARBA00023186"/>
    </source>
</evidence>
<comment type="similarity">
    <text evidence="1">Belongs to the ATP12 family.</text>
</comment>
<accession>A0A6M4AWE3</accession>